<dbReference type="Gene3D" id="3.90.190.10">
    <property type="entry name" value="Protein tyrosine phosphatase superfamily"/>
    <property type="match status" value="1"/>
</dbReference>
<keyword evidence="2" id="KW-0808">Transferase</keyword>
<evidence type="ECO:0000313" key="2">
    <source>
        <dbReference type="EMBL" id="MFC3528339.1"/>
    </source>
</evidence>
<accession>A0ABV7R1X3</accession>
<keyword evidence="3" id="KW-1185">Reference proteome</keyword>
<reference evidence="3" key="1">
    <citation type="journal article" date="2019" name="Int. J. Syst. Evol. Microbiol.">
        <title>The Global Catalogue of Microorganisms (GCM) 10K type strain sequencing project: providing services to taxonomists for standard genome sequencing and annotation.</title>
        <authorList>
            <consortium name="The Broad Institute Genomics Platform"/>
            <consortium name="The Broad Institute Genome Sequencing Center for Infectious Disease"/>
            <person name="Wu L."/>
            <person name="Ma J."/>
        </authorList>
    </citation>
    <scope>NUCLEOTIDE SEQUENCE [LARGE SCALE GENOMIC DNA]</scope>
    <source>
        <strain evidence="3">KCTC 42899</strain>
    </source>
</reference>
<evidence type="ECO:0000313" key="3">
    <source>
        <dbReference type="Proteomes" id="UP001595721"/>
    </source>
</evidence>
<dbReference type="CDD" id="cd14503">
    <property type="entry name" value="PTP-bact"/>
    <property type="match status" value="1"/>
</dbReference>
<proteinExistence type="predicted"/>
<dbReference type="Proteomes" id="UP001595721">
    <property type="component" value="Unassembled WGS sequence"/>
</dbReference>
<dbReference type="NCBIfam" id="TIGR01244">
    <property type="entry name" value="TIGR01244 family sulfur transferase"/>
    <property type="match status" value="1"/>
</dbReference>
<dbReference type="InterPro" id="IPR005939">
    <property type="entry name" value="BLH_phosphatase-like"/>
</dbReference>
<dbReference type="InterPro" id="IPR029021">
    <property type="entry name" value="Prot-tyrosine_phosphatase-like"/>
</dbReference>
<organism evidence="2 3">
    <name type="scientific">Paracoccus mangrovi</name>
    <dbReference type="NCBI Taxonomy" id="1715645"/>
    <lineage>
        <taxon>Bacteria</taxon>
        <taxon>Pseudomonadati</taxon>
        <taxon>Pseudomonadota</taxon>
        <taxon>Alphaproteobacteria</taxon>
        <taxon>Rhodobacterales</taxon>
        <taxon>Paracoccaceae</taxon>
        <taxon>Paracoccus</taxon>
    </lineage>
</organism>
<protein>
    <submittedName>
        <fullName evidence="2">TIGR01244 family sulfur transferase</fullName>
    </submittedName>
</protein>
<comment type="caution">
    <text evidence="2">The sequence shown here is derived from an EMBL/GenBank/DDBJ whole genome shotgun (WGS) entry which is preliminary data.</text>
</comment>
<dbReference type="GO" id="GO:0016740">
    <property type="term" value="F:transferase activity"/>
    <property type="evidence" value="ECO:0007669"/>
    <property type="project" value="UniProtKB-KW"/>
</dbReference>
<dbReference type="EMBL" id="JBHRXJ010000005">
    <property type="protein sequence ID" value="MFC3528339.1"/>
    <property type="molecule type" value="Genomic_DNA"/>
</dbReference>
<sequence>MTQGDAMDLRQLTPDLAVSPHILPEEVPALAEAGFRVLINNRPDDEVGADHDHDAMRAAAEAAGLRYYYIPFTPGQITPDMIAAQAEALAGPGPKVAYCRSGNRSTVLWALTRAGTEPAEDLLSTAADAGYDLTGIRPLIESLADRRR</sequence>
<gene>
    <name evidence="2" type="ORF">ACFOMH_09130</name>
</gene>
<feature type="domain" description="Beta-lactamase hydrolase-like protein phosphatase-like" evidence="1">
    <location>
        <begin position="8"/>
        <end position="115"/>
    </location>
</feature>
<evidence type="ECO:0000259" key="1">
    <source>
        <dbReference type="Pfam" id="PF04273"/>
    </source>
</evidence>
<name>A0ABV7R1X3_9RHOB</name>
<dbReference type="SUPFAM" id="SSF52799">
    <property type="entry name" value="(Phosphotyrosine protein) phosphatases II"/>
    <property type="match status" value="1"/>
</dbReference>
<dbReference type="Pfam" id="PF04273">
    <property type="entry name" value="BLH_phosphatase"/>
    <property type="match status" value="1"/>
</dbReference>